<dbReference type="RefSeq" id="WP_119585832.1">
    <property type="nucleotide sequence ID" value="NZ_JAWVBH010000001.1"/>
</dbReference>
<dbReference type="GO" id="GO:0032259">
    <property type="term" value="P:methylation"/>
    <property type="evidence" value="ECO:0007669"/>
    <property type="project" value="UniProtKB-KW"/>
</dbReference>
<dbReference type="GO" id="GO:0008168">
    <property type="term" value="F:methyltransferase activity"/>
    <property type="evidence" value="ECO:0007669"/>
    <property type="project" value="UniProtKB-KW"/>
</dbReference>
<dbReference type="SUPFAM" id="SSF53335">
    <property type="entry name" value="S-adenosyl-L-methionine-dependent methyltransferases"/>
    <property type="match status" value="1"/>
</dbReference>
<dbReference type="EMBL" id="QXUF01000003">
    <property type="protein sequence ID" value="RIN03020.1"/>
    <property type="molecule type" value="Genomic_DNA"/>
</dbReference>
<dbReference type="OrthoDB" id="9787807at2"/>
<dbReference type="InterPro" id="IPR029063">
    <property type="entry name" value="SAM-dependent_MTases_sf"/>
</dbReference>
<keyword evidence="1" id="KW-0489">Methyltransferase</keyword>
<dbReference type="AlphaFoldDB" id="A0A418IJ36"/>
<accession>A0A418IJ36</accession>
<keyword evidence="1" id="KW-0808">Transferase</keyword>
<keyword evidence="2" id="KW-1185">Reference proteome</keyword>
<name>A0A418IJ36_9STAP</name>
<comment type="caution">
    <text evidence="1">The sequence shown here is derived from an EMBL/GenBank/DDBJ whole genome shotgun (WGS) entry which is preliminary data.</text>
</comment>
<proteinExistence type="predicted"/>
<evidence type="ECO:0000313" key="2">
    <source>
        <dbReference type="Proteomes" id="UP000286317"/>
    </source>
</evidence>
<protein>
    <submittedName>
        <fullName evidence="1">SAM-dependent methyltransferase</fullName>
    </submittedName>
</protein>
<sequence length="233" mass="27425">MSEEGESTKLEIDRIIFIGRTYEEYLHMFRLHLADLEGKKILDCPAGACSFTAIGRNKGLNIEACDIAYTFNATELYNKGKDDLNHAMGKMQSSKSNYCWSYFKNISHLKRHRMQALTDCIYDMEQYPKLYKVASLPKIPYKNNEFDILLSAHFLFMYADHFDYNFHKQTINEMLRVTKKEIRIFPIVNLKGERYEKLDDIIKYLSELGCKIEEVKVDYEFQTNANTMLKIKK</sequence>
<evidence type="ECO:0000313" key="1">
    <source>
        <dbReference type="EMBL" id="RIN03020.1"/>
    </source>
</evidence>
<reference evidence="1 2" key="1">
    <citation type="journal article" date="2016" name="Front. Microbiol.">
        <title>Comprehensive Phylogenetic Analysis of Bovine Non-aureus Staphylococci Species Based on Whole-Genome Sequencing.</title>
        <authorList>
            <person name="Naushad S."/>
            <person name="Barkema H.W."/>
            <person name="Luby C."/>
            <person name="Condas L.A."/>
            <person name="Nobrega D.B."/>
            <person name="Carson D.A."/>
            <person name="De Buck J."/>
        </authorList>
    </citation>
    <scope>NUCLEOTIDE SEQUENCE [LARGE SCALE GENOMIC DNA]</scope>
    <source>
        <strain evidence="1 2">SNUC 4554</strain>
    </source>
</reference>
<gene>
    <name evidence="1" type="ORF">BU112_00835</name>
</gene>
<dbReference type="Proteomes" id="UP000286317">
    <property type="component" value="Unassembled WGS sequence"/>
</dbReference>
<organism evidence="1 2">
    <name type="scientific">Staphylococcus shinii</name>
    <dbReference type="NCBI Taxonomy" id="2912228"/>
    <lineage>
        <taxon>Bacteria</taxon>
        <taxon>Bacillati</taxon>
        <taxon>Bacillota</taxon>
        <taxon>Bacilli</taxon>
        <taxon>Bacillales</taxon>
        <taxon>Staphylococcaceae</taxon>
        <taxon>Staphylococcus</taxon>
    </lineage>
</organism>
<dbReference type="Gene3D" id="3.40.50.150">
    <property type="entry name" value="Vaccinia Virus protein VP39"/>
    <property type="match status" value="1"/>
</dbReference>